<organism evidence="2 3">
    <name type="scientific">Thalassospira alkalitolerans</name>
    <dbReference type="NCBI Taxonomy" id="1293890"/>
    <lineage>
        <taxon>Bacteria</taxon>
        <taxon>Pseudomonadati</taxon>
        <taxon>Pseudomonadota</taxon>
        <taxon>Alphaproteobacteria</taxon>
        <taxon>Rhodospirillales</taxon>
        <taxon>Thalassospiraceae</taxon>
        <taxon>Thalassospira</taxon>
    </lineage>
</organism>
<dbReference type="SUPFAM" id="SSF52833">
    <property type="entry name" value="Thioredoxin-like"/>
    <property type="match status" value="1"/>
</dbReference>
<dbReference type="RefSeq" id="WP_085620767.1">
    <property type="nucleotide sequence ID" value="NZ_JFKB01000019.1"/>
</dbReference>
<dbReference type="STRING" id="1293890.TALK_19055"/>
<dbReference type="InterPro" id="IPR036249">
    <property type="entry name" value="Thioredoxin-like_sf"/>
</dbReference>
<dbReference type="OrthoDB" id="9808254at2"/>
<comment type="caution">
    <text evidence="2">The sequence shown here is derived from an EMBL/GenBank/DDBJ whole genome shotgun (WGS) entry which is preliminary data.</text>
</comment>
<evidence type="ECO:0000256" key="1">
    <source>
        <dbReference type="SAM" id="SignalP"/>
    </source>
</evidence>
<dbReference type="PANTHER" id="PTHR36057">
    <property type="match status" value="1"/>
</dbReference>
<reference evidence="2 3" key="1">
    <citation type="submission" date="2014-03" db="EMBL/GenBank/DDBJ databases">
        <title>The draft genome sequence of Thalassospira alkalitolerans JCM 18968.</title>
        <authorList>
            <person name="Lai Q."/>
            <person name="Shao Z."/>
        </authorList>
    </citation>
    <scope>NUCLEOTIDE SEQUENCE [LARGE SCALE GENOMIC DNA]</scope>
    <source>
        <strain evidence="2 3">JCM 18968</strain>
    </source>
</reference>
<dbReference type="Proteomes" id="UP000193396">
    <property type="component" value="Unassembled WGS sequence"/>
</dbReference>
<feature type="chain" id="PRO_5012960332" description="DUF1223 domain-containing protein" evidence="1">
    <location>
        <begin position="25"/>
        <end position="247"/>
    </location>
</feature>
<dbReference type="Pfam" id="PF06764">
    <property type="entry name" value="DUF1223"/>
    <property type="match status" value="1"/>
</dbReference>
<accession>A0A1Y2L6T6</accession>
<feature type="signal peptide" evidence="1">
    <location>
        <begin position="1"/>
        <end position="24"/>
    </location>
</feature>
<evidence type="ECO:0008006" key="4">
    <source>
        <dbReference type="Google" id="ProtNLM"/>
    </source>
</evidence>
<keyword evidence="1" id="KW-0732">Signal</keyword>
<evidence type="ECO:0000313" key="3">
    <source>
        <dbReference type="Proteomes" id="UP000193396"/>
    </source>
</evidence>
<dbReference type="EMBL" id="JFKB01000019">
    <property type="protein sequence ID" value="OSQ44378.1"/>
    <property type="molecule type" value="Genomic_DNA"/>
</dbReference>
<name>A0A1Y2L6T6_9PROT</name>
<dbReference type="PANTHER" id="PTHR36057:SF1">
    <property type="entry name" value="LIPOPROTEIN LIPID ATTACHMENT SITE-LIKE PROTEIN, PUTATIVE (DUF1223)-RELATED"/>
    <property type="match status" value="1"/>
</dbReference>
<dbReference type="InterPro" id="IPR010634">
    <property type="entry name" value="DUF1223"/>
</dbReference>
<evidence type="ECO:0000313" key="2">
    <source>
        <dbReference type="EMBL" id="OSQ44378.1"/>
    </source>
</evidence>
<dbReference type="AlphaFoldDB" id="A0A1Y2L6T6"/>
<protein>
    <recommendedName>
        <fullName evidence="4">DUF1223 domain-containing protein</fullName>
    </recommendedName>
</protein>
<gene>
    <name evidence="2" type="ORF">TALK_19055</name>
</gene>
<sequence>MKQFRPLLIILGTILWTGFATANAAEAITPRAVIELYTSEGCNSCPPADHVLYEINQERSDFLALSFHVDYWNYLGWEDPFSDANYTKRQRDYASHMRERYVYTPQVVINGSHVIRATAKQQITTTGDEATPLQVWADLSLLSDDPAIPASGKVMLGMTDTPPPGQSYHLWLVGFDREQARDVRSGENSGRRLVHANVVREMVDLGNWNGNRRELDFALGQVCDGGIAILVQEGRGGPIRSASVIRF</sequence>
<proteinExistence type="predicted"/>
<keyword evidence="3" id="KW-1185">Reference proteome</keyword>